<evidence type="ECO:0000313" key="1">
    <source>
        <dbReference type="EMBL" id="MED6150128.1"/>
    </source>
</evidence>
<dbReference type="Gene3D" id="3.80.10.10">
    <property type="entry name" value="Ribonuclease Inhibitor"/>
    <property type="match status" value="2"/>
</dbReference>
<keyword evidence="2" id="KW-1185">Reference proteome</keyword>
<reference evidence="1 2" key="1">
    <citation type="journal article" date="2023" name="Plants (Basel)">
        <title>Bridging the Gap: Combining Genomics and Transcriptomics Approaches to Understand Stylosanthes scabra, an Orphan Legume from the Brazilian Caatinga.</title>
        <authorList>
            <person name="Ferreira-Neto J.R.C."/>
            <person name="da Silva M.D."/>
            <person name="Binneck E."/>
            <person name="de Melo N.F."/>
            <person name="da Silva R.H."/>
            <person name="de Melo A.L.T.M."/>
            <person name="Pandolfi V."/>
            <person name="Bustamante F.O."/>
            <person name="Brasileiro-Vidal A.C."/>
            <person name="Benko-Iseppon A.M."/>
        </authorList>
    </citation>
    <scope>NUCLEOTIDE SEQUENCE [LARGE SCALE GENOMIC DNA]</scope>
    <source>
        <tissue evidence="1">Leaves</tissue>
    </source>
</reference>
<dbReference type="SUPFAM" id="SSF52058">
    <property type="entry name" value="L domain-like"/>
    <property type="match status" value="1"/>
</dbReference>
<evidence type="ECO:0000313" key="2">
    <source>
        <dbReference type="Proteomes" id="UP001341840"/>
    </source>
</evidence>
<name>A0ABU6TQC9_9FABA</name>
<dbReference type="EMBL" id="JASCZI010091382">
    <property type="protein sequence ID" value="MED6150128.1"/>
    <property type="molecule type" value="Genomic_DNA"/>
</dbReference>
<dbReference type="Proteomes" id="UP001341840">
    <property type="component" value="Unassembled WGS sequence"/>
</dbReference>
<dbReference type="PANTHER" id="PTHR34630:SF103">
    <property type="entry name" value="AND NB-ARC DOMAIN DISEASE RESISTANCE PROTEIN, PUTATIVE-RELATED"/>
    <property type="match status" value="1"/>
</dbReference>
<dbReference type="PANTHER" id="PTHR34630">
    <property type="entry name" value="OS11G0677101 PROTEIN"/>
    <property type="match status" value="1"/>
</dbReference>
<organism evidence="1 2">
    <name type="scientific">Stylosanthes scabra</name>
    <dbReference type="NCBI Taxonomy" id="79078"/>
    <lineage>
        <taxon>Eukaryota</taxon>
        <taxon>Viridiplantae</taxon>
        <taxon>Streptophyta</taxon>
        <taxon>Embryophyta</taxon>
        <taxon>Tracheophyta</taxon>
        <taxon>Spermatophyta</taxon>
        <taxon>Magnoliopsida</taxon>
        <taxon>eudicotyledons</taxon>
        <taxon>Gunneridae</taxon>
        <taxon>Pentapetalae</taxon>
        <taxon>rosids</taxon>
        <taxon>fabids</taxon>
        <taxon>Fabales</taxon>
        <taxon>Fabaceae</taxon>
        <taxon>Papilionoideae</taxon>
        <taxon>50 kb inversion clade</taxon>
        <taxon>dalbergioids sensu lato</taxon>
        <taxon>Dalbergieae</taxon>
        <taxon>Pterocarpus clade</taxon>
        <taxon>Stylosanthes</taxon>
    </lineage>
</organism>
<sequence>MLPSLGQIPFLKHLRISDLVGLPSIGAEFYKNGESCWEAPFPSLETLHFNRVSFWKEWHSTERNAFPLLKELNMSDCSLLAGDLPDHLPSLEKLTVIGCKQLACSLPRAPMLSQLSILGSEKVRMQELPLSLCSLQVGGSDLVESVMEAISHSGPNCLRNLAISKCSSAVSFPGACMLASLLTLEITDCKRIDSQCNKHRCFSLNSLFFNHLGCASLMSFSTLPQLQLLTIERCPEIDSFPDSLPPKLRQLCIRNCKKLVRFLATMDIHSHSLIHLHIEGACESVKSFPNENFLLPSLKSLYLQGFTSLETLDCKGLSRFASLRKLTISDCPKLENMEGGKLPISLIQLTISESPLLGRRCEMKDSQIWPKISHIHCIKVDQRRIW</sequence>
<dbReference type="InterPro" id="IPR032675">
    <property type="entry name" value="LRR_dom_sf"/>
</dbReference>
<proteinExistence type="predicted"/>
<comment type="caution">
    <text evidence="1">The sequence shown here is derived from an EMBL/GenBank/DDBJ whole genome shotgun (WGS) entry which is preliminary data.</text>
</comment>
<accession>A0ABU6TQC9</accession>
<gene>
    <name evidence="1" type="ORF">PIB30_069401</name>
</gene>
<protein>
    <submittedName>
        <fullName evidence="1">Uncharacterized protein</fullName>
    </submittedName>
</protein>